<feature type="domain" description="5'-Nucleotidase C-terminal" evidence="2">
    <location>
        <begin position="405"/>
        <end position="571"/>
    </location>
</feature>
<dbReference type="EMBL" id="BAABAQ010000001">
    <property type="protein sequence ID" value="GAA4180364.1"/>
    <property type="molecule type" value="Genomic_DNA"/>
</dbReference>
<evidence type="ECO:0000313" key="4">
    <source>
        <dbReference type="Proteomes" id="UP001501251"/>
    </source>
</evidence>
<dbReference type="InterPro" id="IPR008334">
    <property type="entry name" value="5'-Nucleotdase_C"/>
</dbReference>
<proteinExistence type="inferred from homology"/>
<keyword evidence="4" id="KW-1185">Reference proteome</keyword>
<dbReference type="PANTHER" id="PTHR11575:SF24">
    <property type="entry name" value="5'-NUCLEOTIDASE"/>
    <property type="match status" value="1"/>
</dbReference>
<gene>
    <name evidence="3" type="ORF">GCM10022252_03100</name>
</gene>
<keyword evidence="1" id="KW-0732">Signal</keyword>
<dbReference type="PRINTS" id="PR01607">
    <property type="entry name" value="APYRASEFAMLY"/>
</dbReference>
<dbReference type="InterPro" id="IPR036907">
    <property type="entry name" value="5'-Nucleotdase_C_sf"/>
</dbReference>
<dbReference type="PANTHER" id="PTHR11575">
    <property type="entry name" value="5'-NUCLEOTIDASE-RELATED"/>
    <property type="match status" value="1"/>
</dbReference>
<evidence type="ECO:0000313" key="3">
    <source>
        <dbReference type="EMBL" id="GAA4180364.1"/>
    </source>
</evidence>
<dbReference type="Proteomes" id="UP001501251">
    <property type="component" value="Unassembled WGS sequence"/>
</dbReference>
<sequence>MSWFMMSRSFQRLAMASVLAGASLVLAIGPAQAGNKPATPSKPAKTVPVRLLSLNDFHGNLEPPTGSSGRMVDETGATVDAGGAAYAATHLKQLSDKNTLKVAQGDLIGASPLISAAYHDEPSVEFLGKVGVTASAVGNHEFDEGYAELKRIMNGGCHPVDGCSPAGKWKGADFSYLGANVIFKRPARGAEKQALEALGGSNSSLLLSLLKGYGIPALPPVAIRWMNGVPVGFIGLVTQTTPNIVTSEGIKDLEFIDEVKAANVASKLLQIVGVKAQVVLVHEGDQVTAGQSPDACSAQPGAGNRIATQVDAEVDMILSGHSHQAYLCTVADPKGGTRLYSQGGSFGRVITKVDFQVDVKTRDVVRSSVVADNQVVTRTVTPDPEIATFVQTWKDRVATVANRPIGRITADITNTAVASGESPLGNLIADGQLAATKTGGNAQIALMNPGGVRASLTYAGSPAGEGDGVVTYGEAFTVQPFNNLMQVVTLTGAQLKTVLEQQFVGGPNAQAFTKILQPSSNFTYTYSASAPWGSKVSEMKIDGVAVTDTQTIRVAANNFLVGGGDAFLAFKDGTDLWSGPLDIDAFAAYFAANPSITPPVPNHITVVP</sequence>
<feature type="chain" id="PRO_5045010875" evidence="1">
    <location>
        <begin position="34"/>
        <end position="608"/>
    </location>
</feature>
<name>A0ABP8A9L2_9ACTN</name>
<dbReference type="InterPro" id="IPR006179">
    <property type="entry name" value="5_nucleotidase/apyrase"/>
</dbReference>
<evidence type="ECO:0000259" key="2">
    <source>
        <dbReference type="Pfam" id="PF02872"/>
    </source>
</evidence>
<keyword evidence="1" id="KW-0378">Hydrolase</keyword>
<dbReference type="SUPFAM" id="SSF56300">
    <property type="entry name" value="Metallo-dependent phosphatases"/>
    <property type="match status" value="1"/>
</dbReference>
<comment type="similarity">
    <text evidence="1">Belongs to the 5'-nucleotidase family.</text>
</comment>
<dbReference type="Gene3D" id="3.90.780.10">
    <property type="entry name" value="5'-Nucleotidase, C-terminal domain"/>
    <property type="match status" value="1"/>
</dbReference>
<comment type="caution">
    <text evidence="3">The sequence shown here is derived from an EMBL/GenBank/DDBJ whole genome shotgun (WGS) entry which is preliminary data.</text>
</comment>
<keyword evidence="1" id="KW-0547">Nucleotide-binding</keyword>
<protein>
    <submittedName>
        <fullName evidence="3">Bifunctional metallophosphatase/5'-nucleotidase</fullName>
    </submittedName>
</protein>
<dbReference type="InterPro" id="IPR029052">
    <property type="entry name" value="Metallo-depent_PP-like"/>
</dbReference>
<accession>A0ABP8A9L2</accession>
<evidence type="ECO:0000256" key="1">
    <source>
        <dbReference type="RuleBase" id="RU362119"/>
    </source>
</evidence>
<dbReference type="Pfam" id="PF02872">
    <property type="entry name" value="5_nucleotid_C"/>
    <property type="match status" value="1"/>
</dbReference>
<organism evidence="3 4">
    <name type="scientific">Streptosporangium oxazolinicum</name>
    <dbReference type="NCBI Taxonomy" id="909287"/>
    <lineage>
        <taxon>Bacteria</taxon>
        <taxon>Bacillati</taxon>
        <taxon>Actinomycetota</taxon>
        <taxon>Actinomycetes</taxon>
        <taxon>Streptosporangiales</taxon>
        <taxon>Streptosporangiaceae</taxon>
        <taxon>Streptosporangium</taxon>
    </lineage>
</organism>
<reference evidence="4" key="1">
    <citation type="journal article" date="2019" name="Int. J. Syst. Evol. Microbiol.">
        <title>The Global Catalogue of Microorganisms (GCM) 10K type strain sequencing project: providing services to taxonomists for standard genome sequencing and annotation.</title>
        <authorList>
            <consortium name="The Broad Institute Genomics Platform"/>
            <consortium name="The Broad Institute Genome Sequencing Center for Infectious Disease"/>
            <person name="Wu L."/>
            <person name="Ma J."/>
        </authorList>
    </citation>
    <scope>NUCLEOTIDE SEQUENCE [LARGE SCALE GENOMIC DNA]</scope>
    <source>
        <strain evidence="4">JCM 17388</strain>
    </source>
</reference>
<dbReference type="SUPFAM" id="SSF55816">
    <property type="entry name" value="5'-nucleotidase (syn. UDP-sugar hydrolase), C-terminal domain"/>
    <property type="match status" value="1"/>
</dbReference>
<dbReference type="Gene3D" id="3.60.21.10">
    <property type="match status" value="1"/>
</dbReference>
<feature type="signal peptide" evidence="1">
    <location>
        <begin position="1"/>
        <end position="33"/>
    </location>
</feature>